<sequence length="20" mass="2152">MGKVFTLSGEDAGQEDNLIK</sequence>
<dbReference type="EMBL" id="LXQA010679505">
    <property type="protein sequence ID" value="MCI65648.1"/>
    <property type="molecule type" value="Genomic_DNA"/>
</dbReference>
<name>A0A392TXN1_9FABA</name>
<evidence type="ECO:0000313" key="2">
    <source>
        <dbReference type="EMBL" id="MCI65648.1"/>
    </source>
</evidence>
<feature type="non-terminal residue" evidence="2">
    <location>
        <position position="20"/>
    </location>
</feature>
<dbReference type="Proteomes" id="UP000265520">
    <property type="component" value="Unassembled WGS sequence"/>
</dbReference>
<dbReference type="AlphaFoldDB" id="A0A392TXN1"/>
<evidence type="ECO:0000256" key="1">
    <source>
        <dbReference type="SAM" id="MobiDB-lite"/>
    </source>
</evidence>
<keyword evidence="3" id="KW-1185">Reference proteome</keyword>
<reference evidence="2 3" key="1">
    <citation type="journal article" date="2018" name="Front. Plant Sci.">
        <title>Red Clover (Trifolium pratense) and Zigzag Clover (T. medium) - A Picture of Genomic Similarities and Differences.</title>
        <authorList>
            <person name="Dluhosova J."/>
            <person name="Istvanek J."/>
            <person name="Nedelnik J."/>
            <person name="Repkova J."/>
        </authorList>
    </citation>
    <scope>NUCLEOTIDE SEQUENCE [LARGE SCALE GENOMIC DNA]</scope>
    <source>
        <strain evidence="3">cv. 10/8</strain>
        <tissue evidence="2">Leaf</tissue>
    </source>
</reference>
<comment type="caution">
    <text evidence="2">The sequence shown here is derived from an EMBL/GenBank/DDBJ whole genome shotgun (WGS) entry which is preliminary data.</text>
</comment>
<proteinExistence type="predicted"/>
<organism evidence="2 3">
    <name type="scientific">Trifolium medium</name>
    <dbReference type="NCBI Taxonomy" id="97028"/>
    <lineage>
        <taxon>Eukaryota</taxon>
        <taxon>Viridiplantae</taxon>
        <taxon>Streptophyta</taxon>
        <taxon>Embryophyta</taxon>
        <taxon>Tracheophyta</taxon>
        <taxon>Spermatophyta</taxon>
        <taxon>Magnoliopsida</taxon>
        <taxon>eudicotyledons</taxon>
        <taxon>Gunneridae</taxon>
        <taxon>Pentapetalae</taxon>
        <taxon>rosids</taxon>
        <taxon>fabids</taxon>
        <taxon>Fabales</taxon>
        <taxon>Fabaceae</taxon>
        <taxon>Papilionoideae</taxon>
        <taxon>50 kb inversion clade</taxon>
        <taxon>NPAAA clade</taxon>
        <taxon>Hologalegina</taxon>
        <taxon>IRL clade</taxon>
        <taxon>Trifolieae</taxon>
        <taxon>Trifolium</taxon>
    </lineage>
</organism>
<evidence type="ECO:0000313" key="3">
    <source>
        <dbReference type="Proteomes" id="UP000265520"/>
    </source>
</evidence>
<accession>A0A392TXN1</accession>
<protein>
    <submittedName>
        <fullName evidence="2">Uncharacterized protein</fullName>
    </submittedName>
</protein>
<feature type="region of interest" description="Disordered" evidence="1">
    <location>
        <begin position="1"/>
        <end position="20"/>
    </location>
</feature>